<evidence type="ECO:0000313" key="3">
    <source>
        <dbReference type="Proteomes" id="UP000701853"/>
    </source>
</evidence>
<comment type="caution">
    <text evidence="2">The sequence shown here is derived from an EMBL/GenBank/DDBJ whole genome shotgun (WGS) entry which is preliminary data.</text>
</comment>
<evidence type="ECO:0000259" key="1">
    <source>
        <dbReference type="Pfam" id="PF13456"/>
    </source>
</evidence>
<dbReference type="InterPro" id="IPR053151">
    <property type="entry name" value="RNase_H-like"/>
</dbReference>
<dbReference type="PANTHER" id="PTHR47723">
    <property type="entry name" value="OS05G0353850 PROTEIN"/>
    <property type="match status" value="1"/>
</dbReference>
<feature type="domain" description="RNase H type-1" evidence="1">
    <location>
        <begin position="27"/>
        <end position="98"/>
    </location>
</feature>
<sequence>MNPALSHRSRSAKVGKNPPKDFIKINIDATVSNRNIDYGVIAIDVDGFVIAGSYAYENKAIDVVWAKLKGLTIGMKLASRLKLTKIIMESDNATLINLTMLP</sequence>
<name>A0A8J5YUD2_9ROSI</name>
<evidence type="ECO:0000313" key="2">
    <source>
        <dbReference type="EMBL" id="KAG8489167.1"/>
    </source>
</evidence>
<dbReference type="Pfam" id="PF13456">
    <property type="entry name" value="RVT_3"/>
    <property type="match status" value="1"/>
</dbReference>
<dbReference type="AlphaFoldDB" id="A0A8J5YUD2"/>
<accession>A0A8J5YUD2</accession>
<reference evidence="2 3" key="1">
    <citation type="journal article" date="2021" name="bioRxiv">
        <title>The Gossypium anomalum genome as a resource for cotton improvement and evolutionary analysis of hybrid incompatibility.</title>
        <authorList>
            <person name="Grover C.E."/>
            <person name="Yuan D."/>
            <person name="Arick M.A."/>
            <person name="Miller E.R."/>
            <person name="Hu G."/>
            <person name="Peterson D.G."/>
            <person name="Wendel J.F."/>
            <person name="Udall J.A."/>
        </authorList>
    </citation>
    <scope>NUCLEOTIDE SEQUENCE [LARGE SCALE GENOMIC DNA]</scope>
    <source>
        <strain evidence="2">JFW-Udall</strain>
        <tissue evidence="2">Leaf</tissue>
    </source>
</reference>
<dbReference type="EMBL" id="JAHUZN010000007">
    <property type="protein sequence ID" value="KAG8489167.1"/>
    <property type="molecule type" value="Genomic_DNA"/>
</dbReference>
<dbReference type="PANTHER" id="PTHR47723:SF19">
    <property type="entry name" value="POLYNUCLEOTIDYL TRANSFERASE, RIBONUCLEASE H-LIKE SUPERFAMILY PROTEIN"/>
    <property type="match status" value="1"/>
</dbReference>
<dbReference type="Proteomes" id="UP000701853">
    <property type="component" value="Chromosome 7"/>
</dbReference>
<organism evidence="2 3">
    <name type="scientific">Gossypium anomalum</name>
    <dbReference type="NCBI Taxonomy" id="47600"/>
    <lineage>
        <taxon>Eukaryota</taxon>
        <taxon>Viridiplantae</taxon>
        <taxon>Streptophyta</taxon>
        <taxon>Embryophyta</taxon>
        <taxon>Tracheophyta</taxon>
        <taxon>Spermatophyta</taxon>
        <taxon>Magnoliopsida</taxon>
        <taxon>eudicotyledons</taxon>
        <taxon>Gunneridae</taxon>
        <taxon>Pentapetalae</taxon>
        <taxon>rosids</taxon>
        <taxon>malvids</taxon>
        <taxon>Malvales</taxon>
        <taxon>Malvaceae</taxon>
        <taxon>Malvoideae</taxon>
        <taxon>Gossypium</taxon>
    </lineage>
</organism>
<dbReference type="GO" id="GO:0004523">
    <property type="term" value="F:RNA-DNA hybrid ribonuclease activity"/>
    <property type="evidence" value="ECO:0007669"/>
    <property type="project" value="InterPro"/>
</dbReference>
<dbReference type="InterPro" id="IPR002156">
    <property type="entry name" value="RNaseH_domain"/>
</dbReference>
<gene>
    <name evidence="2" type="ORF">CXB51_017172</name>
</gene>
<proteinExistence type="predicted"/>
<keyword evidence="3" id="KW-1185">Reference proteome</keyword>
<dbReference type="GO" id="GO:0003676">
    <property type="term" value="F:nucleic acid binding"/>
    <property type="evidence" value="ECO:0007669"/>
    <property type="project" value="InterPro"/>
</dbReference>
<dbReference type="OrthoDB" id="1002691at2759"/>
<protein>
    <recommendedName>
        <fullName evidence="1">RNase H type-1 domain-containing protein</fullName>
    </recommendedName>
</protein>